<dbReference type="PANTHER" id="PTHR13036:SF0">
    <property type="entry name" value="CHITOBIOSYLDIPHOSPHODOLICHOL BETA-MANNOSYLTRANSFERASE"/>
    <property type="match status" value="1"/>
</dbReference>
<organism evidence="14 15">
    <name type="scientific">Penicillium canariense</name>
    <dbReference type="NCBI Taxonomy" id="189055"/>
    <lineage>
        <taxon>Eukaryota</taxon>
        <taxon>Fungi</taxon>
        <taxon>Dikarya</taxon>
        <taxon>Ascomycota</taxon>
        <taxon>Pezizomycotina</taxon>
        <taxon>Eurotiomycetes</taxon>
        <taxon>Eurotiomycetidae</taxon>
        <taxon>Eurotiales</taxon>
        <taxon>Aspergillaceae</taxon>
        <taxon>Penicillium</taxon>
    </lineage>
</organism>
<dbReference type="AlphaFoldDB" id="A0A9W9ID54"/>
<evidence type="ECO:0000313" key="14">
    <source>
        <dbReference type="EMBL" id="KAJ5174202.1"/>
    </source>
</evidence>
<dbReference type="GeneID" id="81421380"/>
<dbReference type="OrthoDB" id="614844at2759"/>
<dbReference type="Proteomes" id="UP001149163">
    <property type="component" value="Unassembled WGS sequence"/>
</dbReference>
<feature type="transmembrane region" description="Helical" evidence="13">
    <location>
        <begin position="134"/>
        <end position="155"/>
    </location>
</feature>
<evidence type="ECO:0000256" key="5">
    <source>
        <dbReference type="ARBA" id="ARBA00022676"/>
    </source>
</evidence>
<gene>
    <name evidence="14" type="ORF">N7482_000079</name>
</gene>
<accession>A0A9W9ID54</accession>
<dbReference type="CDD" id="cd03816">
    <property type="entry name" value="GT33_ALG1-like"/>
    <property type="match status" value="1"/>
</dbReference>
<protein>
    <recommendedName>
        <fullName evidence="4">Chitobiosyldiphosphodolichol beta-mannosyltransferase</fullName>
        <ecNumber evidence="3">2.4.1.142</ecNumber>
    </recommendedName>
</protein>
<comment type="function">
    <text evidence="11">Participates in the formation of the lipid-linked precursor oligosaccharide for N-glycosylation. Involved in assembling the dolichol-pyrophosphate-GlcNAc(2)-Man(5) intermediate on the cytoplasmic surface of the ER.</text>
</comment>
<keyword evidence="9 13" id="KW-1133">Transmembrane helix</keyword>
<evidence type="ECO:0000256" key="2">
    <source>
        <dbReference type="ARBA" id="ARBA00004922"/>
    </source>
</evidence>
<dbReference type="InterPro" id="IPR026051">
    <property type="entry name" value="ALG1-like"/>
</dbReference>
<evidence type="ECO:0000256" key="7">
    <source>
        <dbReference type="ARBA" id="ARBA00022692"/>
    </source>
</evidence>
<reference evidence="14" key="1">
    <citation type="submission" date="2022-11" db="EMBL/GenBank/DDBJ databases">
        <authorList>
            <person name="Petersen C."/>
        </authorList>
    </citation>
    <scope>NUCLEOTIDE SEQUENCE</scope>
    <source>
        <strain evidence="14">IBT 26290</strain>
    </source>
</reference>
<dbReference type="SUPFAM" id="SSF53756">
    <property type="entry name" value="UDP-Glycosyltransferase/glycogen phosphorylase"/>
    <property type="match status" value="1"/>
</dbReference>
<name>A0A9W9ID54_9EURO</name>
<keyword evidence="7 13" id="KW-0812">Transmembrane</keyword>
<evidence type="ECO:0000256" key="4">
    <source>
        <dbReference type="ARBA" id="ARBA00015841"/>
    </source>
</evidence>
<dbReference type="Gene3D" id="3.40.50.2000">
    <property type="entry name" value="Glycogen Phosphorylase B"/>
    <property type="match status" value="1"/>
</dbReference>
<keyword evidence="5" id="KW-0328">Glycosyltransferase</keyword>
<comment type="subcellular location">
    <subcellularLocation>
        <location evidence="1">Endoplasmic reticulum membrane</location>
        <topology evidence="1">Single-pass membrane protein</topology>
    </subcellularLocation>
</comment>
<evidence type="ECO:0000256" key="9">
    <source>
        <dbReference type="ARBA" id="ARBA00022989"/>
    </source>
</evidence>
<evidence type="ECO:0000256" key="13">
    <source>
        <dbReference type="SAM" id="Phobius"/>
    </source>
</evidence>
<evidence type="ECO:0000256" key="1">
    <source>
        <dbReference type="ARBA" id="ARBA00004389"/>
    </source>
</evidence>
<feature type="region of interest" description="Disordered" evidence="12">
    <location>
        <begin position="41"/>
        <end position="74"/>
    </location>
</feature>
<evidence type="ECO:0000256" key="11">
    <source>
        <dbReference type="ARBA" id="ARBA00024899"/>
    </source>
</evidence>
<proteinExistence type="predicted"/>
<comment type="caution">
    <text evidence="14">The sequence shown here is derived from an EMBL/GenBank/DDBJ whole genome shotgun (WGS) entry which is preliminary data.</text>
</comment>
<dbReference type="PANTHER" id="PTHR13036">
    <property type="entry name" value="BETA1,4 MANNOSYLTRANSFERASE"/>
    <property type="match status" value="1"/>
</dbReference>
<keyword evidence="6" id="KW-0808">Transferase</keyword>
<reference evidence="14" key="2">
    <citation type="journal article" date="2023" name="IMA Fungus">
        <title>Comparative genomic study of the Penicillium genus elucidates a diverse pangenome and 15 lateral gene transfer events.</title>
        <authorList>
            <person name="Petersen C."/>
            <person name="Sorensen T."/>
            <person name="Nielsen M.R."/>
            <person name="Sondergaard T.E."/>
            <person name="Sorensen J.L."/>
            <person name="Fitzpatrick D.A."/>
            <person name="Frisvad J.C."/>
            <person name="Nielsen K.L."/>
        </authorList>
    </citation>
    <scope>NUCLEOTIDE SEQUENCE</scope>
    <source>
        <strain evidence="14">IBT 26290</strain>
    </source>
</reference>
<evidence type="ECO:0000256" key="8">
    <source>
        <dbReference type="ARBA" id="ARBA00022824"/>
    </source>
</evidence>
<evidence type="ECO:0000256" key="6">
    <source>
        <dbReference type="ARBA" id="ARBA00022679"/>
    </source>
</evidence>
<keyword evidence="10 13" id="KW-0472">Membrane</keyword>
<evidence type="ECO:0000256" key="10">
    <source>
        <dbReference type="ARBA" id="ARBA00023136"/>
    </source>
</evidence>
<dbReference type="FunFam" id="3.40.50.2000:FF:000162">
    <property type="entry name" value="Beta-1,4-mannosyltransferase (Alg1), putative"/>
    <property type="match status" value="1"/>
</dbReference>
<evidence type="ECO:0000313" key="15">
    <source>
        <dbReference type="Proteomes" id="UP001149163"/>
    </source>
</evidence>
<keyword evidence="15" id="KW-1185">Reference proteome</keyword>
<keyword evidence="8" id="KW-0256">Endoplasmic reticulum</keyword>
<dbReference type="GO" id="GO:0004578">
    <property type="term" value="F:chitobiosyldiphosphodolichol beta-mannosyltransferase activity"/>
    <property type="evidence" value="ECO:0007669"/>
    <property type="project" value="UniProtKB-EC"/>
</dbReference>
<dbReference type="EMBL" id="JAPQKN010000001">
    <property type="protein sequence ID" value="KAJ5174202.1"/>
    <property type="molecule type" value="Genomic_DNA"/>
</dbReference>
<comment type="pathway">
    <text evidence="2">Protein modification; protein glycosylation.</text>
</comment>
<dbReference type="Pfam" id="PF13692">
    <property type="entry name" value="Glyco_trans_1_4"/>
    <property type="match status" value="1"/>
</dbReference>
<dbReference type="GO" id="GO:0005789">
    <property type="term" value="C:endoplasmic reticulum membrane"/>
    <property type="evidence" value="ECO:0007669"/>
    <property type="project" value="UniProtKB-SubCell"/>
</dbReference>
<evidence type="ECO:0000256" key="12">
    <source>
        <dbReference type="SAM" id="MobiDB-lite"/>
    </source>
</evidence>
<dbReference type="EC" id="2.4.1.142" evidence="3"/>
<evidence type="ECO:0000256" key="3">
    <source>
        <dbReference type="ARBA" id="ARBA00012611"/>
    </source>
</evidence>
<dbReference type="RefSeq" id="XP_056545810.1">
    <property type="nucleotide sequence ID" value="XM_056682204.1"/>
</dbReference>
<sequence>MVSVRSTGGELLALGFPDEGEVAVAPSERIDCDRDRDHGCGHANVHSVEQRNSRSRAAPPLTLSPWGGAKNPGGSGAYKAQIEWFRKVGHEEAKGGNGGAQRAPKYGVDRAESSAADLGARHSRNGGFALPNMIEILISIAFYLLSALTVVILLLPSQYEPPRSSTGQAEKPKPSVQILVLGDIGRSPRMQYHALSIARKGGEVVIIGYKGGFSPDRPLGRGKWLITKLRSTESDPHPDIVSSPNITIVPLHPHPSILQTSNKLLFTILGPLKVLFQIASLWKCLAYTTTPARWLLVQNPPSIPTLAVASLSCFLRQTRLIIDWHNFGYSILALKLGQNHPLVKLSIWYEKTFCRSASAHLCVTDAMGSVLKKDFQLRAPILPLHDRPASHFQPIFSPQERAKFLATLPETESVRPLLASGTLRVLVSSTSWTPDEDFSVLIEALLKYSELAKAQPHLPEVLAIITGKGPQKDMYLKQITTLEAAGKLEKVTIRTAWLTVPDYAQLLASASLGISLHTSSSGVDLPMKVVDMFGTGLPVIGWDRFEAWPELVTEGVNGMGFGSSDELTDRLVELFGDNRKLDHLRAGAQTESARRWDDEWDPIAGALLGLT</sequence>